<proteinExistence type="predicted"/>
<evidence type="ECO:0000256" key="2">
    <source>
        <dbReference type="ARBA" id="ARBA00022692"/>
    </source>
</evidence>
<keyword evidence="8" id="KW-1185">Reference proteome</keyword>
<evidence type="ECO:0000259" key="6">
    <source>
        <dbReference type="Pfam" id="PF04932"/>
    </source>
</evidence>
<evidence type="ECO:0000256" key="4">
    <source>
        <dbReference type="ARBA" id="ARBA00023136"/>
    </source>
</evidence>
<dbReference type="AlphaFoldDB" id="A0A2K2EX77"/>
<dbReference type="PANTHER" id="PTHR37422">
    <property type="entry name" value="TEICHURONIC ACID BIOSYNTHESIS PROTEIN TUAE"/>
    <property type="match status" value="1"/>
</dbReference>
<feature type="transmembrane region" description="Helical" evidence="5">
    <location>
        <begin position="456"/>
        <end position="478"/>
    </location>
</feature>
<feature type="transmembrane region" description="Helical" evidence="5">
    <location>
        <begin position="265"/>
        <end position="282"/>
    </location>
</feature>
<feature type="transmembrane region" description="Helical" evidence="5">
    <location>
        <begin position="330"/>
        <end position="350"/>
    </location>
</feature>
<protein>
    <recommendedName>
        <fullName evidence="6">O-antigen ligase-related domain-containing protein</fullName>
    </recommendedName>
</protein>
<feature type="transmembrane region" description="Helical" evidence="5">
    <location>
        <begin position="303"/>
        <end position="324"/>
    </location>
</feature>
<feature type="transmembrane region" description="Helical" evidence="5">
    <location>
        <begin position="159"/>
        <end position="181"/>
    </location>
</feature>
<keyword evidence="2 5" id="KW-0812">Transmembrane</keyword>
<feature type="transmembrane region" description="Helical" evidence="5">
    <location>
        <begin position="127"/>
        <end position="147"/>
    </location>
</feature>
<sequence>MADSLIVKYVYCLLSILQAWYRHSAFARIVDSLGKKLDMLLKSSSIVDLVSREGIFPRMWRSSKFYMLTNKVLNLPSQALRRIYSERKQIFEHSLFFKAVDVLLKRYHLLLAFCILIVIVFPDNRWYNIFATILALGLLVLFFIKTVTYEGYGFKIKNFDIYLILFIISVFLAEIFSLFPIESLRFLVFYINCFLLLLLLVSAIKTQEELSQVVTMLLAGITLTGLYGIWQKIVGVPVNLSQIDISLNEGMGGRIYSTMGNPNNYAEVLVLFLPFYAAMVLNSKTFLKKLLFIAMAIPPLASLMLTLSRSSWIGFAVALLVFTFLWNKKLLPVIVIAGVFCIPFLPLSIYRRILTIFNPNDSSANYRVRIYRTVWPMLKEYWYSGVGLGSDAFMNVVRKYHLYTGAVPPHSHNLLLQIWLEIGLIGVLSFIGYLIRLFKSSIKAIKSKRDPKAVNIVIAGISAIIGVMVISLAEYIWFYHRVMVLFWVVAGMLIAAIRLAKRESYD</sequence>
<feature type="transmembrane region" description="Helical" evidence="5">
    <location>
        <begin position="103"/>
        <end position="121"/>
    </location>
</feature>
<dbReference type="Pfam" id="PF04932">
    <property type="entry name" value="Wzy_C"/>
    <property type="match status" value="1"/>
</dbReference>
<dbReference type="KEGG" id="cthd:CDO33_18255"/>
<dbReference type="RefSeq" id="WP_103081490.1">
    <property type="nucleotide sequence ID" value="NZ_CP021850.1"/>
</dbReference>
<feature type="transmembrane region" description="Helical" evidence="5">
    <location>
        <begin position="213"/>
        <end position="230"/>
    </location>
</feature>
<feature type="transmembrane region" description="Helical" evidence="5">
    <location>
        <begin position="187"/>
        <end position="204"/>
    </location>
</feature>
<evidence type="ECO:0000313" key="8">
    <source>
        <dbReference type="Proteomes" id="UP000236151"/>
    </source>
</evidence>
<dbReference type="Proteomes" id="UP000236151">
    <property type="component" value="Unassembled WGS sequence"/>
</dbReference>
<gene>
    <name evidence="7" type="ORF">CDQ84_09430</name>
</gene>
<keyword evidence="4 5" id="KW-0472">Membrane</keyword>
<feature type="domain" description="O-antigen ligase-related" evidence="6">
    <location>
        <begin position="297"/>
        <end position="431"/>
    </location>
</feature>
<reference evidence="8" key="1">
    <citation type="submission" date="2017-06" db="EMBL/GenBank/DDBJ databases">
        <title>Investigating the central metabolism of Clostridium thermosuccinogenes.</title>
        <authorList>
            <person name="Koendjbiharie J.G."/>
            <person name="Van Kranenburg R."/>
            <person name="Vriesendorp B."/>
        </authorList>
    </citation>
    <scope>NUCLEOTIDE SEQUENCE [LARGE SCALE GENOMIC DNA]</scope>
    <source>
        <strain evidence="8">DSM 5806</strain>
    </source>
</reference>
<keyword evidence="3 5" id="KW-1133">Transmembrane helix</keyword>
<dbReference type="GO" id="GO:0016020">
    <property type="term" value="C:membrane"/>
    <property type="evidence" value="ECO:0007669"/>
    <property type="project" value="UniProtKB-SubCell"/>
</dbReference>
<dbReference type="PANTHER" id="PTHR37422:SF13">
    <property type="entry name" value="LIPOPOLYSACCHARIDE BIOSYNTHESIS PROTEIN PA4999-RELATED"/>
    <property type="match status" value="1"/>
</dbReference>
<feature type="transmembrane region" description="Helical" evidence="5">
    <location>
        <begin position="484"/>
        <end position="500"/>
    </location>
</feature>
<dbReference type="OrthoDB" id="9806320at2"/>
<evidence type="ECO:0000256" key="5">
    <source>
        <dbReference type="SAM" id="Phobius"/>
    </source>
</evidence>
<feature type="transmembrane region" description="Helical" evidence="5">
    <location>
        <begin position="418"/>
        <end position="435"/>
    </location>
</feature>
<organism evidence="7 8">
    <name type="scientific">Clostridium thermosuccinogenes</name>
    <dbReference type="NCBI Taxonomy" id="84032"/>
    <lineage>
        <taxon>Bacteria</taxon>
        <taxon>Bacillati</taxon>
        <taxon>Bacillota</taxon>
        <taxon>Clostridia</taxon>
        <taxon>Eubacteriales</taxon>
        <taxon>Clostridiaceae</taxon>
        <taxon>Clostridium</taxon>
    </lineage>
</organism>
<comment type="subcellular location">
    <subcellularLocation>
        <location evidence="1">Membrane</location>
        <topology evidence="1">Multi-pass membrane protein</topology>
    </subcellularLocation>
</comment>
<dbReference type="InterPro" id="IPR051533">
    <property type="entry name" value="WaaL-like"/>
</dbReference>
<evidence type="ECO:0000313" key="7">
    <source>
        <dbReference type="EMBL" id="PNT99066.1"/>
    </source>
</evidence>
<evidence type="ECO:0000256" key="3">
    <source>
        <dbReference type="ARBA" id="ARBA00022989"/>
    </source>
</evidence>
<evidence type="ECO:0000256" key="1">
    <source>
        <dbReference type="ARBA" id="ARBA00004141"/>
    </source>
</evidence>
<dbReference type="EMBL" id="NIOJ01000021">
    <property type="protein sequence ID" value="PNT99066.1"/>
    <property type="molecule type" value="Genomic_DNA"/>
</dbReference>
<name>A0A2K2EX77_9CLOT</name>
<comment type="caution">
    <text evidence="7">The sequence shown here is derived from an EMBL/GenBank/DDBJ whole genome shotgun (WGS) entry which is preliminary data.</text>
</comment>
<accession>A0A2K2EX77</accession>
<dbReference type="InterPro" id="IPR007016">
    <property type="entry name" value="O-antigen_ligase-rel_domated"/>
</dbReference>